<dbReference type="EMBL" id="FWXI01000034">
    <property type="protein sequence ID" value="SMD14551.1"/>
    <property type="molecule type" value="Genomic_DNA"/>
</dbReference>
<dbReference type="EC" id="5.6.2.4" evidence="7"/>
<keyword evidence="12" id="KW-1185">Reference proteome</keyword>
<dbReference type="InterPro" id="IPR014017">
    <property type="entry name" value="DNA_helicase_UvrD-like_C"/>
</dbReference>
<evidence type="ECO:0000256" key="6">
    <source>
        <dbReference type="ARBA" id="ARBA00034617"/>
    </source>
</evidence>
<dbReference type="Pfam" id="PF00580">
    <property type="entry name" value="UvrD-helicase"/>
    <property type="match status" value="1"/>
</dbReference>
<dbReference type="GO" id="GO:0005524">
    <property type="term" value="F:ATP binding"/>
    <property type="evidence" value="ECO:0007669"/>
    <property type="project" value="UniProtKB-UniRule"/>
</dbReference>
<dbReference type="PANTHER" id="PTHR11070">
    <property type="entry name" value="UVRD / RECB / PCRA DNA HELICASE FAMILY MEMBER"/>
    <property type="match status" value="1"/>
</dbReference>
<evidence type="ECO:0000256" key="1">
    <source>
        <dbReference type="ARBA" id="ARBA00022741"/>
    </source>
</evidence>
<comment type="catalytic activity">
    <reaction evidence="8">
        <text>ATP + H2O = ADP + phosphate + H(+)</text>
        <dbReference type="Rhea" id="RHEA:13065"/>
        <dbReference type="ChEBI" id="CHEBI:15377"/>
        <dbReference type="ChEBI" id="CHEBI:15378"/>
        <dbReference type="ChEBI" id="CHEBI:30616"/>
        <dbReference type="ChEBI" id="CHEBI:43474"/>
        <dbReference type="ChEBI" id="CHEBI:456216"/>
        <dbReference type="EC" id="5.6.2.4"/>
    </reaction>
</comment>
<dbReference type="AlphaFoldDB" id="A0A1W2EXZ6"/>
<evidence type="ECO:0000256" key="5">
    <source>
        <dbReference type="ARBA" id="ARBA00023235"/>
    </source>
</evidence>
<dbReference type="GO" id="GO:0016887">
    <property type="term" value="F:ATP hydrolysis activity"/>
    <property type="evidence" value="ECO:0007669"/>
    <property type="project" value="RHEA"/>
</dbReference>
<evidence type="ECO:0000256" key="9">
    <source>
        <dbReference type="PROSITE-ProRule" id="PRU00560"/>
    </source>
</evidence>
<dbReference type="SUPFAM" id="SSF52540">
    <property type="entry name" value="P-loop containing nucleoside triphosphate hydrolases"/>
    <property type="match status" value="1"/>
</dbReference>
<dbReference type="STRING" id="112901.SAMN04488500_13412"/>
<reference evidence="11 12" key="1">
    <citation type="submission" date="2017-04" db="EMBL/GenBank/DDBJ databases">
        <authorList>
            <person name="Afonso C.L."/>
            <person name="Miller P.J."/>
            <person name="Scott M.A."/>
            <person name="Spackman E."/>
            <person name="Goraichik I."/>
            <person name="Dimitrov K.M."/>
            <person name="Suarez D.L."/>
            <person name="Swayne D.E."/>
        </authorList>
    </citation>
    <scope>NUCLEOTIDE SEQUENCE [LARGE SCALE GENOMIC DNA]</scope>
    <source>
        <strain evidence="11 12">DSM 5090</strain>
    </source>
</reference>
<dbReference type="InterPro" id="IPR027417">
    <property type="entry name" value="P-loop_NTPase"/>
</dbReference>
<dbReference type="Gene3D" id="3.40.50.300">
    <property type="entry name" value="P-loop containing nucleotide triphosphate hydrolases"/>
    <property type="match status" value="2"/>
</dbReference>
<dbReference type="InterPro" id="IPR014016">
    <property type="entry name" value="UvrD-like_ATP-bd"/>
</dbReference>
<proteinExistence type="predicted"/>
<dbReference type="GO" id="GO:0005829">
    <property type="term" value="C:cytosol"/>
    <property type="evidence" value="ECO:0007669"/>
    <property type="project" value="TreeGrafter"/>
</dbReference>
<name>A0A1W2EXZ6_9FIRM</name>
<dbReference type="PANTHER" id="PTHR11070:SF3">
    <property type="entry name" value="DNA 3'-5' HELICASE"/>
    <property type="match status" value="1"/>
</dbReference>
<dbReference type="Pfam" id="PF13361">
    <property type="entry name" value="UvrD_C"/>
    <property type="match status" value="1"/>
</dbReference>
<keyword evidence="1 9" id="KW-0547">Nucleotide-binding</keyword>
<comment type="catalytic activity">
    <reaction evidence="6">
        <text>Couples ATP hydrolysis with the unwinding of duplex DNA by translocating in the 3'-5' direction.</text>
        <dbReference type="EC" id="5.6.2.4"/>
    </reaction>
</comment>
<gene>
    <name evidence="11" type="ORF">SAMN04488500_13412</name>
</gene>
<dbReference type="InterPro" id="IPR000212">
    <property type="entry name" value="DNA_helicase_UvrD/REP"/>
</dbReference>
<dbReference type="GO" id="GO:0043138">
    <property type="term" value="F:3'-5' DNA helicase activity"/>
    <property type="evidence" value="ECO:0007669"/>
    <property type="project" value="UniProtKB-EC"/>
</dbReference>
<dbReference type="RefSeq" id="WP_176215663.1">
    <property type="nucleotide sequence ID" value="NZ_CP155572.1"/>
</dbReference>
<evidence type="ECO:0000313" key="12">
    <source>
        <dbReference type="Proteomes" id="UP000192738"/>
    </source>
</evidence>
<evidence type="ECO:0000256" key="8">
    <source>
        <dbReference type="ARBA" id="ARBA00048988"/>
    </source>
</evidence>
<feature type="domain" description="UvrD-like helicase ATP-binding" evidence="10">
    <location>
        <begin position="2"/>
        <end position="281"/>
    </location>
</feature>
<accession>A0A1W2EXZ6</accession>
<dbReference type="GO" id="GO:0003677">
    <property type="term" value="F:DNA binding"/>
    <property type="evidence" value="ECO:0007669"/>
    <property type="project" value="InterPro"/>
</dbReference>
<keyword evidence="4 9" id="KW-0067">ATP-binding</keyword>
<organism evidence="11 12">
    <name type="scientific">Sporomusa malonica</name>
    <dbReference type="NCBI Taxonomy" id="112901"/>
    <lineage>
        <taxon>Bacteria</taxon>
        <taxon>Bacillati</taxon>
        <taxon>Bacillota</taxon>
        <taxon>Negativicutes</taxon>
        <taxon>Selenomonadales</taxon>
        <taxon>Sporomusaceae</taxon>
        <taxon>Sporomusa</taxon>
    </lineage>
</organism>
<evidence type="ECO:0000313" key="11">
    <source>
        <dbReference type="EMBL" id="SMD14551.1"/>
    </source>
</evidence>
<evidence type="ECO:0000259" key="10">
    <source>
        <dbReference type="PROSITE" id="PS51198"/>
    </source>
</evidence>
<evidence type="ECO:0000256" key="7">
    <source>
        <dbReference type="ARBA" id="ARBA00034808"/>
    </source>
</evidence>
<evidence type="ECO:0000256" key="4">
    <source>
        <dbReference type="ARBA" id="ARBA00022840"/>
    </source>
</evidence>
<evidence type="ECO:0000256" key="2">
    <source>
        <dbReference type="ARBA" id="ARBA00022801"/>
    </source>
</evidence>
<keyword evidence="2 9" id="KW-0378">Hydrolase</keyword>
<sequence>MLTTLSIQQRTVIDSTGKNILKACPGSGKTYTVACKMAYLISSWSQTNAGIAALSFTNVASEEIILKLAKHSIVPSYPHFFGTIDSFVNKWIFLPYGHLVMKCKSRPNIVGLSEAGWELPLVWSWGKAHNQCYKKRCNLLDFTYNEDGELINTDPLFSKDACPYKMARCIELKMQFVKAGLATQSDAAYWSMQILNDYPVLAKALVKRFPTLIIDEAQDTSQVQMKLIDLLIQNGLEEITLIGDPDQAIYEWRNADPEIFLNKYINNEWNSLELTENRRSSQLICNATHPFSSLKEPTVAVGNTSDSKTRPILLMYKAGADEELLKDKLKEICNETSIEVSPDLIAILCRGNSMLRKILKVEPDFNPWNDEITRYFAQATYYRDIKNYKAAMRSTDTALRKIYYGSNAHRVNYVETEIAKSIGLEAWRIRCWSILKNAPVTTMSIEMWKSQTQTLLNKVLARTVNLSYKKTTPVTRSVASFFVKNRSEDILVETIHAAKGKTYDAVMVALSNRGKATVKQIASLTSADEELRNVYVAMTRPRKLLVVAIPDNTSEEYLLRFPKGIWEYRAIRSKSD</sequence>
<dbReference type="Proteomes" id="UP000192738">
    <property type="component" value="Unassembled WGS sequence"/>
</dbReference>
<dbReference type="GO" id="GO:0000725">
    <property type="term" value="P:recombinational repair"/>
    <property type="evidence" value="ECO:0007669"/>
    <property type="project" value="TreeGrafter"/>
</dbReference>
<evidence type="ECO:0000256" key="3">
    <source>
        <dbReference type="ARBA" id="ARBA00022806"/>
    </source>
</evidence>
<dbReference type="PROSITE" id="PS51198">
    <property type="entry name" value="UVRD_HELICASE_ATP_BIND"/>
    <property type="match status" value="1"/>
</dbReference>
<keyword evidence="5" id="KW-0413">Isomerase</keyword>
<protein>
    <recommendedName>
        <fullName evidence="7">DNA 3'-5' helicase</fullName>
        <ecNumber evidence="7">5.6.2.4</ecNumber>
    </recommendedName>
</protein>
<feature type="binding site" evidence="9">
    <location>
        <begin position="23"/>
        <end position="30"/>
    </location>
    <ligand>
        <name>ATP</name>
        <dbReference type="ChEBI" id="CHEBI:30616"/>
    </ligand>
</feature>
<keyword evidence="3 9" id="KW-0347">Helicase</keyword>